<keyword evidence="5" id="KW-0255">Endonuclease</keyword>
<evidence type="ECO:0000313" key="9">
    <source>
        <dbReference type="EMBL" id="AFA45197.1"/>
    </source>
</evidence>
<keyword evidence="4" id="KW-0540">Nuclease</keyword>
<dbReference type="Pfam" id="PF05840">
    <property type="entry name" value="Phage_GPA"/>
    <property type="match status" value="1"/>
</dbReference>
<evidence type="ECO:0000259" key="8">
    <source>
        <dbReference type="Pfam" id="PF05840"/>
    </source>
</evidence>
<protein>
    <submittedName>
        <fullName evidence="9">Bacteriophage replication protein A</fullName>
    </submittedName>
</protein>
<keyword evidence="3" id="KW-0235">DNA replication</keyword>
<dbReference type="GO" id="GO:0006260">
    <property type="term" value="P:DNA replication"/>
    <property type="evidence" value="ECO:0007669"/>
    <property type="project" value="UniProtKB-KW"/>
</dbReference>
<evidence type="ECO:0000256" key="6">
    <source>
        <dbReference type="ARBA" id="ARBA00022801"/>
    </source>
</evidence>
<name>H6U8L7_AVIPA</name>
<evidence type="ECO:0000256" key="4">
    <source>
        <dbReference type="ARBA" id="ARBA00022722"/>
    </source>
</evidence>
<evidence type="ECO:0000256" key="2">
    <source>
        <dbReference type="ARBA" id="ARBA00009260"/>
    </source>
</evidence>
<accession>H6U8L7</accession>
<feature type="domain" description="Replication gene A protein-like" evidence="8">
    <location>
        <begin position="203"/>
        <end position="523"/>
    </location>
</feature>
<dbReference type="GO" id="GO:0004519">
    <property type="term" value="F:endonuclease activity"/>
    <property type="evidence" value="ECO:0007669"/>
    <property type="project" value="UniProtKB-KW"/>
</dbReference>
<organism evidence="9">
    <name type="scientific">Avibacterium paragallinarum</name>
    <name type="common">Haemophilus gallinarum</name>
    <dbReference type="NCBI Taxonomy" id="728"/>
    <lineage>
        <taxon>Bacteria</taxon>
        <taxon>Pseudomonadati</taxon>
        <taxon>Pseudomonadota</taxon>
        <taxon>Gammaproteobacteria</taxon>
        <taxon>Pasteurellales</taxon>
        <taxon>Pasteurellaceae</taxon>
        <taxon>Avibacterium</taxon>
    </lineage>
</organism>
<comment type="function">
    <text evidence="1">Possible endonuclease which induces a single-strand cut and initiates DNA replication.</text>
</comment>
<evidence type="ECO:0000256" key="1">
    <source>
        <dbReference type="ARBA" id="ARBA00003293"/>
    </source>
</evidence>
<evidence type="ECO:0000256" key="3">
    <source>
        <dbReference type="ARBA" id="ARBA00022705"/>
    </source>
</evidence>
<feature type="region of interest" description="Disordered" evidence="7">
    <location>
        <begin position="1"/>
        <end position="33"/>
    </location>
</feature>
<comment type="similarity">
    <text evidence="2">Belongs to the phage GPA family.</text>
</comment>
<dbReference type="GO" id="GO:0016787">
    <property type="term" value="F:hydrolase activity"/>
    <property type="evidence" value="ECO:0007669"/>
    <property type="project" value="UniProtKB-KW"/>
</dbReference>
<evidence type="ECO:0000256" key="5">
    <source>
        <dbReference type="ARBA" id="ARBA00022759"/>
    </source>
</evidence>
<dbReference type="EMBL" id="JN627908">
    <property type="protein sequence ID" value="AFA45197.1"/>
    <property type="molecule type" value="Genomic_DNA"/>
</dbReference>
<sequence>MSLLPSNDSTASNRPEPFFQVSPPIPYKPQRDPDEQLTAAQLDLFETVPEDYEFVEAFLKQFPRARLREHFRHLYLREYRSVKDDGSIAFACGNKQRYQANTWLRSLGERLELVFKQYSICLDELFTFIAFQGGNSKWLEDLMLDPQFNETAQNEKYKKFLNAEYDEEKTKRNDTRWQSKQRNQRNQASVPFYLLTETKLKALADQLARAFSQHHYDYVKHIAKQHQGDPLSAVEIQQHFFKLYQQCGELCEKIGFPMNHWESHKNAKKLKGEIVDAALCRMACEKYWFKRMRTTQKQMVEHIAIACGGVRRGLAQYISNEGFKDWAYQVKKNHDFLKQMIVENIDDPAEQAELFDMYFKSSSNPALRRKELMNRLRGIEEWAEEKGHMALFLTLTAPSKYHSHHESGAKNKKYNGATPKTTQSYLNKVWKRFRALLKKRRIAFYGMRVAEPHHDGTPHWHSLLYIQPKHKDEVIRLFRLKALEEDGDERGADEHRCKVEECDPAKGTPTGYIAKYISKNINSFALDDEYSDEDPEMRLKDNAARARAWASCWHLRQFQFYGDKFVTLWRELRRLASQVTKEERNQKAQGYSNQLSLELSHSQAKPYPKAWQFDDRTLARAVTCADVGDYAAFVDCLTPNGFLSERKDNPLKMHYETSEPNHYNETRKIIKGVKNAFSLAEPILTRLKKWVIKKGDPNRHTKTHERSEANTGGLARPWTCVSNCNLKERSNLEQKIRQAVRPIAKPLNDHQIEQLLIGKRLILNRKYSIQIINNDVVIDESKQPVQTVLSDASGILQKIWQLFS</sequence>
<proteinExistence type="inferred from homology"/>
<reference evidence="9" key="1">
    <citation type="submission" date="2011-08" db="EMBL/GenBank/DDBJ databases">
        <title>Identification of pro-phages and pro-phage like genetic features within Avibacterium paragallinarum.</title>
        <authorList>
            <person name="Roodt Y."/>
            <person name="Albertyn J."/>
            <person name="Bragg R.R."/>
        </authorList>
    </citation>
    <scope>NUCLEOTIDE SEQUENCE</scope>
    <source>
        <strain evidence="9">Modesto</strain>
    </source>
</reference>
<dbReference type="AlphaFoldDB" id="H6U8L7"/>
<dbReference type="InterPro" id="IPR008766">
    <property type="entry name" value="Replication_gene_A-like"/>
</dbReference>
<evidence type="ECO:0000256" key="7">
    <source>
        <dbReference type="SAM" id="MobiDB-lite"/>
    </source>
</evidence>
<dbReference type="RefSeq" id="WP_130230678.1">
    <property type="nucleotide sequence ID" value="NZ_JBANLW010000029.1"/>
</dbReference>
<keyword evidence="6" id="KW-0378">Hydrolase</keyword>
<feature type="compositionally biased region" description="Polar residues" evidence="7">
    <location>
        <begin position="1"/>
        <end position="13"/>
    </location>
</feature>